<dbReference type="CDD" id="cd17546">
    <property type="entry name" value="REC_hyHK_CKI1_RcsC-like"/>
    <property type="match status" value="1"/>
</dbReference>
<dbReference type="AlphaFoldDB" id="A0A9Q1L9K4"/>
<dbReference type="InterPro" id="IPR036097">
    <property type="entry name" value="HisK_dim/P_sf"/>
</dbReference>
<dbReference type="GO" id="GO:0000155">
    <property type="term" value="F:phosphorelay sensor kinase activity"/>
    <property type="evidence" value="ECO:0007669"/>
    <property type="project" value="InterPro"/>
</dbReference>
<feature type="transmembrane region" description="Helical" evidence="5">
    <location>
        <begin position="240"/>
        <end position="262"/>
    </location>
</feature>
<dbReference type="EC" id="2.7.13.3" evidence="2"/>
<gene>
    <name evidence="7" type="ORF">K7X08_036439</name>
</gene>
<dbReference type="SUPFAM" id="SSF52172">
    <property type="entry name" value="CheY-like"/>
    <property type="match status" value="1"/>
</dbReference>
<dbReference type="InterPro" id="IPR001789">
    <property type="entry name" value="Sig_transdc_resp-reg_receiver"/>
</dbReference>
<keyword evidence="5" id="KW-0472">Membrane</keyword>
<dbReference type="SUPFAM" id="SSF47384">
    <property type="entry name" value="Homodimeric domain of signal transducing histidine kinase"/>
    <property type="match status" value="1"/>
</dbReference>
<evidence type="ECO:0000313" key="8">
    <source>
        <dbReference type="Proteomes" id="UP001152561"/>
    </source>
</evidence>
<evidence type="ECO:0000259" key="6">
    <source>
        <dbReference type="PROSITE" id="PS50110"/>
    </source>
</evidence>
<keyword evidence="5" id="KW-1133">Transmembrane helix</keyword>
<evidence type="ECO:0000313" key="7">
    <source>
        <dbReference type="EMBL" id="KAJ8529604.1"/>
    </source>
</evidence>
<dbReference type="PROSITE" id="PS50110">
    <property type="entry name" value="RESPONSE_REGULATORY"/>
    <property type="match status" value="1"/>
</dbReference>
<evidence type="ECO:0000256" key="1">
    <source>
        <dbReference type="ARBA" id="ARBA00000085"/>
    </source>
</evidence>
<evidence type="ECO:0000256" key="3">
    <source>
        <dbReference type="ARBA" id="ARBA00022553"/>
    </source>
</evidence>
<keyword evidence="8" id="KW-1185">Reference proteome</keyword>
<evidence type="ECO:0000256" key="4">
    <source>
        <dbReference type="PROSITE-ProRule" id="PRU00169"/>
    </source>
</evidence>
<dbReference type="InterPro" id="IPR050956">
    <property type="entry name" value="2C_system_His_kinase"/>
</dbReference>
<evidence type="ECO:0000256" key="2">
    <source>
        <dbReference type="ARBA" id="ARBA00012438"/>
    </source>
</evidence>
<dbReference type="EMBL" id="JAJAGQ010000022">
    <property type="protein sequence ID" value="KAJ8529604.1"/>
    <property type="molecule type" value="Genomic_DNA"/>
</dbReference>
<proteinExistence type="predicted"/>
<dbReference type="InterPro" id="IPR036890">
    <property type="entry name" value="HATPase_C_sf"/>
</dbReference>
<accession>A0A9Q1L9K4</accession>
<dbReference type="PANTHER" id="PTHR43719">
    <property type="entry name" value="TWO-COMPONENT HISTIDINE KINASE"/>
    <property type="match status" value="1"/>
</dbReference>
<dbReference type="OrthoDB" id="1218114at2759"/>
<comment type="catalytic activity">
    <reaction evidence="1">
        <text>ATP + protein L-histidine = ADP + protein N-phospho-L-histidine.</text>
        <dbReference type="EC" id="2.7.13.3"/>
    </reaction>
</comment>
<sequence length="710" mass="79921">MPFVSQISYVGQDRLMCSFYTEEGHDDAQTFAVFTNSSSAMYYSQPVNCDTGMLYGQPVVVDAKTLGLETLGWSKQSAKGTMGYASQSSIGIGLNKANRELFFNTATMDGRAKIPAGFPVQYVDDRFSALNLYGADFYLASSNGQVIVDTKIPHTSINVYNGTVSVQFKNLNGTHQDLSGNQSCKLGNGERGQFEVKIKETTHMFYCSVIEIAGLESVYTVAFNAQGMGSNVHKHNKQAYLLLVLMFVILVVVLCAIIIIVFKHARREMFLCVALIKQMELTNQAEKKSITKSLAFAGASREIRNGFGNITCRIDNCLDDASPELAKNLKLIKEETMGLLGILDSVLDASRIEAGKMPLKVEEFDLADLIEHVIDLQYHRAIERGVDLILDPADDSLAKFRLVHLMRGEIKIVDKEDGERGTRFQFNIFLTTCVEAEEQENNAQNHGLRSYISHHLGMQFRSSLPRSNGYHVVLFLTGEKRRKDLCRLIGNMNIKVLEAGHLLELSSSVVNFKKDLQNVTCKVVLLQDHVRPQENRPPFDYVFPKPLHGKRLHEVLRLLSVNRNSPIQHDRTKTSQEIECQELKDIVIPAGNKKSTSKDLKGKKVLVVDDQLVQRKYASKLLQKGGADVDVCENEKEAFDKVCRSLKDMSEDDVDKIYDFIMMDCEMPRMNGYQATRLIRKEEKRHGIYIPIIALTGHNMDDEMSLYYSL</sequence>
<dbReference type="Gene3D" id="3.30.565.10">
    <property type="entry name" value="Histidine kinase-like ATPase, C-terminal domain"/>
    <property type="match status" value="1"/>
</dbReference>
<dbReference type="SMART" id="SM00388">
    <property type="entry name" value="HisKA"/>
    <property type="match status" value="1"/>
</dbReference>
<keyword evidence="3 4" id="KW-0597">Phosphoprotein</keyword>
<dbReference type="Gene3D" id="3.40.50.2300">
    <property type="match status" value="1"/>
</dbReference>
<dbReference type="Pfam" id="PF00072">
    <property type="entry name" value="Response_reg"/>
    <property type="match status" value="1"/>
</dbReference>
<feature type="modified residue" description="4-aspartylphosphate" evidence="4">
    <location>
        <position position="664"/>
    </location>
</feature>
<dbReference type="SMART" id="SM00448">
    <property type="entry name" value="REC"/>
    <property type="match status" value="1"/>
</dbReference>
<keyword evidence="5" id="KW-0812">Transmembrane</keyword>
<evidence type="ECO:0000256" key="5">
    <source>
        <dbReference type="SAM" id="Phobius"/>
    </source>
</evidence>
<dbReference type="InterPro" id="IPR011006">
    <property type="entry name" value="CheY-like_superfamily"/>
</dbReference>
<dbReference type="SUPFAM" id="SSF55874">
    <property type="entry name" value="ATPase domain of HSP90 chaperone/DNA topoisomerase II/histidine kinase"/>
    <property type="match status" value="1"/>
</dbReference>
<dbReference type="Proteomes" id="UP001152561">
    <property type="component" value="Unassembled WGS sequence"/>
</dbReference>
<dbReference type="InterPro" id="IPR003661">
    <property type="entry name" value="HisK_dim/P_dom"/>
</dbReference>
<organism evidence="7 8">
    <name type="scientific">Anisodus acutangulus</name>
    <dbReference type="NCBI Taxonomy" id="402998"/>
    <lineage>
        <taxon>Eukaryota</taxon>
        <taxon>Viridiplantae</taxon>
        <taxon>Streptophyta</taxon>
        <taxon>Embryophyta</taxon>
        <taxon>Tracheophyta</taxon>
        <taxon>Spermatophyta</taxon>
        <taxon>Magnoliopsida</taxon>
        <taxon>eudicotyledons</taxon>
        <taxon>Gunneridae</taxon>
        <taxon>Pentapetalae</taxon>
        <taxon>asterids</taxon>
        <taxon>lamiids</taxon>
        <taxon>Solanales</taxon>
        <taxon>Solanaceae</taxon>
        <taxon>Solanoideae</taxon>
        <taxon>Hyoscyameae</taxon>
        <taxon>Anisodus</taxon>
    </lineage>
</organism>
<dbReference type="PANTHER" id="PTHR43719:SF50">
    <property type="entry name" value="HISTIDINE KINASE CKI1-LIKE ISOFORM X1"/>
    <property type="match status" value="1"/>
</dbReference>
<feature type="domain" description="Response regulatory" evidence="6">
    <location>
        <begin position="604"/>
        <end position="710"/>
    </location>
</feature>
<name>A0A9Q1L9K4_9SOLA</name>
<comment type="caution">
    <text evidence="7">The sequence shown here is derived from an EMBL/GenBank/DDBJ whole genome shotgun (WGS) entry which is preliminary data.</text>
</comment>
<reference evidence="8" key="1">
    <citation type="journal article" date="2023" name="Proc. Natl. Acad. Sci. U.S.A.">
        <title>Genomic and structural basis for evolution of tropane alkaloid biosynthesis.</title>
        <authorList>
            <person name="Wanga Y.-J."/>
            <person name="Taina T."/>
            <person name="Yua J.-Y."/>
            <person name="Lia J."/>
            <person name="Xua B."/>
            <person name="Chenc J."/>
            <person name="D'Auriad J.C."/>
            <person name="Huanga J.-P."/>
            <person name="Huanga S.-X."/>
        </authorList>
    </citation>
    <scope>NUCLEOTIDE SEQUENCE [LARGE SCALE GENOMIC DNA]</scope>
    <source>
        <strain evidence="8">cv. KIB-2019</strain>
    </source>
</reference>
<protein>
    <recommendedName>
        <fullName evidence="2">histidine kinase</fullName>
        <ecNumber evidence="2">2.7.13.3</ecNumber>
    </recommendedName>
</protein>